<gene>
    <name evidence="2" type="ORF">METZ01_LOCUS240201</name>
</gene>
<dbReference type="EMBL" id="UINC01061602">
    <property type="protein sequence ID" value="SVB87347.1"/>
    <property type="molecule type" value="Genomic_DNA"/>
</dbReference>
<evidence type="ECO:0000313" key="2">
    <source>
        <dbReference type="EMBL" id="SVB87347.1"/>
    </source>
</evidence>
<dbReference type="Pfam" id="PF02493">
    <property type="entry name" value="MORN"/>
    <property type="match status" value="3"/>
</dbReference>
<accession>A0A382HKC8</accession>
<sequence length="145" mass="16273">MKRILKTSLLQKSFILLALGAFFLAPSILAEWGVDQVLEVQIFEGPKGLPENVYYLEHQIRYQGPLEQGLANGEGKLFWNNGKVLYEGGFVGGLFEGKGLYRDRNGFRIYQGEFKQGRFHGTGTLYSSDGSRVIHEGLFKQGAPR</sequence>
<dbReference type="AlphaFoldDB" id="A0A382HKC8"/>
<evidence type="ECO:0000256" key="1">
    <source>
        <dbReference type="ARBA" id="ARBA00022737"/>
    </source>
</evidence>
<reference evidence="2" key="1">
    <citation type="submission" date="2018-05" db="EMBL/GenBank/DDBJ databases">
        <authorList>
            <person name="Lanie J.A."/>
            <person name="Ng W.-L."/>
            <person name="Kazmierczak K.M."/>
            <person name="Andrzejewski T.M."/>
            <person name="Davidsen T.M."/>
            <person name="Wayne K.J."/>
            <person name="Tettelin H."/>
            <person name="Glass J.I."/>
            <person name="Rusch D."/>
            <person name="Podicherti R."/>
            <person name="Tsui H.-C.T."/>
            <person name="Winkler M.E."/>
        </authorList>
    </citation>
    <scope>NUCLEOTIDE SEQUENCE</scope>
</reference>
<dbReference type="SUPFAM" id="SSF82185">
    <property type="entry name" value="Histone H3 K4-specific methyltransferase SET7/9 N-terminal domain"/>
    <property type="match status" value="1"/>
</dbReference>
<dbReference type="Gene3D" id="2.20.110.10">
    <property type="entry name" value="Histone H3 K4-specific methyltransferase SET7/9 N-terminal domain"/>
    <property type="match status" value="1"/>
</dbReference>
<dbReference type="PANTHER" id="PTHR23084:SF263">
    <property type="entry name" value="MORN REPEAT-CONTAINING PROTEIN 1"/>
    <property type="match status" value="1"/>
</dbReference>
<name>A0A382HKC8_9ZZZZ</name>
<organism evidence="2">
    <name type="scientific">marine metagenome</name>
    <dbReference type="NCBI Taxonomy" id="408172"/>
    <lineage>
        <taxon>unclassified sequences</taxon>
        <taxon>metagenomes</taxon>
        <taxon>ecological metagenomes</taxon>
    </lineage>
</organism>
<proteinExistence type="predicted"/>
<dbReference type="SMART" id="SM00698">
    <property type="entry name" value="MORN"/>
    <property type="match status" value="3"/>
</dbReference>
<dbReference type="InterPro" id="IPR003409">
    <property type="entry name" value="MORN"/>
</dbReference>
<keyword evidence="1" id="KW-0677">Repeat</keyword>
<dbReference type="PANTHER" id="PTHR23084">
    <property type="entry name" value="PHOSPHATIDYLINOSITOL-4-PHOSPHATE 5-KINASE RELATED"/>
    <property type="match status" value="1"/>
</dbReference>
<protein>
    <recommendedName>
        <fullName evidence="3">MORN repeat protein</fullName>
    </recommendedName>
</protein>
<evidence type="ECO:0008006" key="3">
    <source>
        <dbReference type="Google" id="ProtNLM"/>
    </source>
</evidence>